<protein>
    <submittedName>
        <fullName evidence="2">Uncharacterized protein</fullName>
    </submittedName>
</protein>
<reference evidence="2" key="1">
    <citation type="submission" date="2021-07" db="EMBL/GenBank/DDBJ databases">
        <authorList>
            <person name="Durling M."/>
        </authorList>
    </citation>
    <scope>NUCLEOTIDE SEQUENCE</scope>
</reference>
<comment type="caution">
    <text evidence="2">The sequence shown here is derived from an EMBL/GenBank/DDBJ whole genome shotgun (WGS) entry which is preliminary data.</text>
</comment>
<evidence type="ECO:0000313" key="2">
    <source>
        <dbReference type="EMBL" id="CAG8949152.1"/>
    </source>
</evidence>
<sequence>MRFSTRQVLFAALTLFSAVASDCTVDSDCPDCTGFAIKICIPGANFDGGGLCQCSGQ</sequence>
<gene>
    <name evidence="2" type="ORF">HYFRA_00004774</name>
</gene>
<evidence type="ECO:0000256" key="1">
    <source>
        <dbReference type="SAM" id="SignalP"/>
    </source>
</evidence>
<dbReference type="AlphaFoldDB" id="A0A9N9KPB7"/>
<dbReference type="EMBL" id="CAJVRL010000002">
    <property type="protein sequence ID" value="CAG8949152.1"/>
    <property type="molecule type" value="Genomic_DNA"/>
</dbReference>
<feature type="chain" id="PRO_5040260657" evidence="1">
    <location>
        <begin position="22"/>
        <end position="57"/>
    </location>
</feature>
<keyword evidence="1" id="KW-0732">Signal</keyword>
<evidence type="ECO:0000313" key="3">
    <source>
        <dbReference type="Proteomes" id="UP000696280"/>
    </source>
</evidence>
<proteinExistence type="predicted"/>
<keyword evidence="3" id="KW-1185">Reference proteome</keyword>
<accession>A0A9N9KPB7</accession>
<organism evidence="2 3">
    <name type="scientific">Hymenoscyphus fraxineus</name>
    <dbReference type="NCBI Taxonomy" id="746836"/>
    <lineage>
        <taxon>Eukaryota</taxon>
        <taxon>Fungi</taxon>
        <taxon>Dikarya</taxon>
        <taxon>Ascomycota</taxon>
        <taxon>Pezizomycotina</taxon>
        <taxon>Leotiomycetes</taxon>
        <taxon>Helotiales</taxon>
        <taxon>Helotiaceae</taxon>
        <taxon>Hymenoscyphus</taxon>
    </lineage>
</organism>
<name>A0A9N9KPB7_9HELO</name>
<dbReference type="Proteomes" id="UP000696280">
    <property type="component" value="Unassembled WGS sequence"/>
</dbReference>
<feature type="signal peptide" evidence="1">
    <location>
        <begin position="1"/>
        <end position="21"/>
    </location>
</feature>